<comment type="caution">
    <text evidence="2">The sequence shown here is derived from an EMBL/GenBank/DDBJ whole genome shotgun (WGS) entry which is preliminary data.</text>
</comment>
<evidence type="ECO:0000313" key="2">
    <source>
        <dbReference type="EMBL" id="MBI6882709.1"/>
    </source>
</evidence>
<name>A0A8I1ECD9_PSEPU</name>
<dbReference type="EMBL" id="JAEHTE010000001">
    <property type="protein sequence ID" value="MBI6882709.1"/>
    <property type="molecule type" value="Genomic_DNA"/>
</dbReference>
<feature type="region of interest" description="Disordered" evidence="1">
    <location>
        <begin position="339"/>
        <end position="358"/>
    </location>
</feature>
<gene>
    <name evidence="2" type="ORF">JEU22_02190</name>
</gene>
<dbReference type="RefSeq" id="WP_198746317.1">
    <property type="nucleotide sequence ID" value="NZ_JAEHTE010000001.1"/>
</dbReference>
<accession>A0A8I1ECD9</accession>
<dbReference type="AlphaFoldDB" id="A0A8I1ECD9"/>
<organism evidence="2 3">
    <name type="scientific">Pseudomonas putida</name>
    <name type="common">Arthrobacter siderocapsulatus</name>
    <dbReference type="NCBI Taxonomy" id="303"/>
    <lineage>
        <taxon>Bacteria</taxon>
        <taxon>Pseudomonadati</taxon>
        <taxon>Pseudomonadota</taxon>
        <taxon>Gammaproteobacteria</taxon>
        <taxon>Pseudomonadales</taxon>
        <taxon>Pseudomonadaceae</taxon>
        <taxon>Pseudomonas</taxon>
    </lineage>
</organism>
<evidence type="ECO:0000313" key="3">
    <source>
        <dbReference type="Proteomes" id="UP000637061"/>
    </source>
</evidence>
<evidence type="ECO:0000256" key="1">
    <source>
        <dbReference type="SAM" id="MobiDB-lite"/>
    </source>
</evidence>
<sequence length="358" mass="40055">MRTLQSKDEVISLLNSQSLQSILRLDTFSEISAATRNSGEYYEQYSETGEFDDEPTGIVIFNTPQVTDENNSSSYLQVIKLYGENDLPFRVVGVSIWDEHEGISTPTLKDVRSLADALDYAFAAHELDTFEHDEIQQHLNRTASAPGSVTYPELQKHEEQVQAARSAQKALEERLSAPVARRDIARVMSIAKADGLIADEMPSFDLARQMNQAFFAGKGEIHVLYTAIPDEDGSHGELAVVEAADKDGNLEFYDLDGTPKTLNQVMASYIDSADDRLHAESPGTKEDGLSIVDFTEVKSRRMEKSEVTSEAEQELYLKGQQYSRAREIIENAINKFSHQREAKYQSARADRTSLDVRS</sequence>
<proteinExistence type="predicted"/>
<protein>
    <submittedName>
        <fullName evidence="2">Uncharacterized protein</fullName>
    </submittedName>
</protein>
<reference evidence="2" key="1">
    <citation type="submission" date="2020-12" db="EMBL/GenBank/DDBJ databases">
        <title>Enhanced detection system for hospital associated transmission using whole genome sequencing surveillance.</title>
        <authorList>
            <person name="Harrison L.H."/>
            <person name="Van Tyne D."/>
            <person name="Marsh J.W."/>
            <person name="Griffith M.P."/>
            <person name="Snyder D.J."/>
            <person name="Cooper V.S."/>
            <person name="Mustapha M."/>
        </authorList>
    </citation>
    <scope>NUCLEOTIDE SEQUENCE</scope>
    <source>
        <strain evidence="2">PSB00042</strain>
    </source>
</reference>
<dbReference type="Proteomes" id="UP000637061">
    <property type="component" value="Unassembled WGS sequence"/>
</dbReference>